<gene>
    <name evidence="2" type="ORF">NCTC10719_01420</name>
</gene>
<name>A0A2X2Y8H3_CLOPF</name>
<sequence length="50" mass="5732">MEGSKPKNSKKNRKIIISIVVIILIVVGIIGYKINKESQYKKKLLIHQVK</sequence>
<keyword evidence="1" id="KW-0812">Transmembrane</keyword>
<evidence type="ECO:0000313" key="2">
    <source>
        <dbReference type="EMBL" id="SQB59877.1"/>
    </source>
</evidence>
<reference evidence="2 3" key="1">
    <citation type="submission" date="2018-06" db="EMBL/GenBank/DDBJ databases">
        <authorList>
            <consortium name="Pathogen Informatics"/>
            <person name="Doyle S."/>
        </authorList>
    </citation>
    <scope>NUCLEOTIDE SEQUENCE [LARGE SCALE GENOMIC DNA]</scope>
    <source>
        <strain evidence="2 3">NCTC10719</strain>
    </source>
</reference>
<evidence type="ECO:0000313" key="3">
    <source>
        <dbReference type="Proteomes" id="UP000249986"/>
    </source>
</evidence>
<dbReference type="EMBL" id="UAWG01000009">
    <property type="protein sequence ID" value="SQB59877.1"/>
    <property type="molecule type" value="Genomic_DNA"/>
</dbReference>
<keyword evidence="1" id="KW-1133">Transmembrane helix</keyword>
<dbReference type="AlphaFoldDB" id="A0A2X2Y8H3"/>
<proteinExistence type="predicted"/>
<dbReference type="Proteomes" id="UP000249986">
    <property type="component" value="Unassembled WGS sequence"/>
</dbReference>
<organism evidence="2 3">
    <name type="scientific">Clostridium perfringens</name>
    <dbReference type="NCBI Taxonomy" id="1502"/>
    <lineage>
        <taxon>Bacteria</taxon>
        <taxon>Bacillati</taxon>
        <taxon>Bacillota</taxon>
        <taxon>Clostridia</taxon>
        <taxon>Eubacteriales</taxon>
        <taxon>Clostridiaceae</taxon>
        <taxon>Clostridium</taxon>
    </lineage>
</organism>
<protein>
    <submittedName>
        <fullName evidence="2">Uncharacterized protein</fullName>
    </submittedName>
</protein>
<feature type="transmembrane region" description="Helical" evidence="1">
    <location>
        <begin position="15"/>
        <end position="34"/>
    </location>
</feature>
<evidence type="ECO:0000256" key="1">
    <source>
        <dbReference type="SAM" id="Phobius"/>
    </source>
</evidence>
<keyword evidence="1" id="KW-0472">Membrane</keyword>
<accession>A0A2X2Y8H3</accession>